<organism evidence="1 2">
    <name type="scientific">Dallia pectoralis</name>
    <name type="common">Alaska blackfish</name>
    <dbReference type="NCBI Taxonomy" id="75939"/>
    <lineage>
        <taxon>Eukaryota</taxon>
        <taxon>Metazoa</taxon>
        <taxon>Chordata</taxon>
        <taxon>Craniata</taxon>
        <taxon>Vertebrata</taxon>
        <taxon>Euteleostomi</taxon>
        <taxon>Actinopterygii</taxon>
        <taxon>Neopterygii</taxon>
        <taxon>Teleostei</taxon>
        <taxon>Protacanthopterygii</taxon>
        <taxon>Esociformes</taxon>
        <taxon>Umbridae</taxon>
        <taxon>Dallia</taxon>
    </lineage>
</organism>
<sequence length="207" mass="22974">MRQGGEELSRILALSDDIGSLFLCDTVGDGVMRGDERWSDGRGGAEEDRNMTGIWDRRSEKSYIASVRVAMRDDMQSVRPTGSSGEGLSELHGHFLTTNAMITIAKRQHSSYLHLLPHTLLLSAHPLNYLFGLSVPHLVFPFGNFSLPGVYSCQGVVWFWNLDPTPRTNCTLDPAQSPGAQSLAKPGIAVWLQMIPRHNSREHSCFH</sequence>
<evidence type="ECO:0000313" key="2">
    <source>
        <dbReference type="Proteomes" id="UP001157502"/>
    </source>
</evidence>
<proteinExistence type="predicted"/>
<keyword evidence="2" id="KW-1185">Reference proteome</keyword>
<protein>
    <submittedName>
        <fullName evidence="1">Uncharacterized protein</fullName>
    </submittedName>
</protein>
<gene>
    <name evidence="1" type="ORF">DPEC_G00271900</name>
</gene>
<comment type="caution">
    <text evidence="1">The sequence shown here is derived from an EMBL/GenBank/DDBJ whole genome shotgun (WGS) entry which is preliminary data.</text>
</comment>
<accession>A0ACC2FPV2</accession>
<dbReference type="EMBL" id="CM055751">
    <property type="protein sequence ID" value="KAJ7993388.1"/>
    <property type="molecule type" value="Genomic_DNA"/>
</dbReference>
<evidence type="ECO:0000313" key="1">
    <source>
        <dbReference type="EMBL" id="KAJ7993388.1"/>
    </source>
</evidence>
<reference evidence="1" key="1">
    <citation type="submission" date="2021-05" db="EMBL/GenBank/DDBJ databases">
        <authorList>
            <person name="Pan Q."/>
            <person name="Jouanno E."/>
            <person name="Zahm M."/>
            <person name="Klopp C."/>
            <person name="Cabau C."/>
            <person name="Louis A."/>
            <person name="Berthelot C."/>
            <person name="Parey E."/>
            <person name="Roest Crollius H."/>
            <person name="Montfort J."/>
            <person name="Robinson-Rechavi M."/>
            <person name="Bouchez O."/>
            <person name="Lampietro C."/>
            <person name="Lopez Roques C."/>
            <person name="Donnadieu C."/>
            <person name="Postlethwait J."/>
            <person name="Bobe J."/>
            <person name="Dillon D."/>
            <person name="Chandos A."/>
            <person name="von Hippel F."/>
            <person name="Guiguen Y."/>
        </authorList>
    </citation>
    <scope>NUCLEOTIDE SEQUENCE</scope>
    <source>
        <strain evidence="1">YG-Jan2019</strain>
    </source>
</reference>
<dbReference type="Proteomes" id="UP001157502">
    <property type="component" value="Chromosome 24"/>
</dbReference>
<name>A0ACC2FPV2_DALPE</name>